<dbReference type="EMBL" id="RJVU01007007">
    <property type="protein sequence ID" value="ROL54357.1"/>
    <property type="molecule type" value="Genomic_DNA"/>
</dbReference>
<keyword evidence="4" id="KW-1185">Reference proteome</keyword>
<dbReference type="InterPro" id="IPR017857">
    <property type="entry name" value="Coagulation_fac-like_Gla_dom"/>
</dbReference>
<evidence type="ECO:0000313" key="4">
    <source>
        <dbReference type="Proteomes" id="UP000281406"/>
    </source>
</evidence>
<dbReference type="PROSITE" id="PS50998">
    <property type="entry name" value="GLA_2"/>
    <property type="match status" value="1"/>
</dbReference>
<evidence type="ECO:0000259" key="2">
    <source>
        <dbReference type="PROSITE" id="PS50998"/>
    </source>
</evidence>
<proteinExistence type="predicted"/>
<evidence type="ECO:0000256" key="1">
    <source>
        <dbReference type="ARBA" id="ARBA00023157"/>
    </source>
</evidence>
<dbReference type="AlphaFoldDB" id="A0A3N0Z7C3"/>
<dbReference type="FunFam" id="4.10.740.10:FF:000001">
    <property type="entry name" value="vitamin K-dependent protein S"/>
    <property type="match status" value="1"/>
</dbReference>
<dbReference type="Proteomes" id="UP000281406">
    <property type="component" value="Unassembled WGS sequence"/>
</dbReference>
<accession>A0A3N0Z7C3</accession>
<dbReference type="GO" id="GO:0005576">
    <property type="term" value="C:extracellular region"/>
    <property type="evidence" value="ECO:0007669"/>
    <property type="project" value="InterPro"/>
</dbReference>
<organism evidence="3 4">
    <name type="scientific">Anabarilius grahami</name>
    <name type="common">Kanglang fish</name>
    <name type="synonym">Barilius grahami</name>
    <dbReference type="NCBI Taxonomy" id="495550"/>
    <lineage>
        <taxon>Eukaryota</taxon>
        <taxon>Metazoa</taxon>
        <taxon>Chordata</taxon>
        <taxon>Craniata</taxon>
        <taxon>Vertebrata</taxon>
        <taxon>Euteleostomi</taxon>
        <taxon>Actinopterygii</taxon>
        <taxon>Neopterygii</taxon>
        <taxon>Teleostei</taxon>
        <taxon>Ostariophysi</taxon>
        <taxon>Cypriniformes</taxon>
        <taxon>Xenocyprididae</taxon>
        <taxon>Xenocypridinae</taxon>
        <taxon>Xenocypridinae incertae sedis</taxon>
        <taxon>Anabarilius</taxon>
    </lineage>
</organism>
<dbReference type="OrthoDB" id="9379732at2759"/>
<dbReference type="Pfam" id="PF16297">
    <property type="entry name" value="DUF4939"/>
    <property type="match status" value="1"/>
</dbReference>
<gene>
    <name evidence="3" type="ORF">DPX16_10780</name>
</gene>
<reference evidence="3 4" key="1">
    <citation type="submission" date="2018-10" db="EMBL/GenBank/DDBJ databases">
        <title>Genome assembly for a Yunnan-Guizhou Plateau 3E fish, Anabarilius grahami (Regan), and its evolutionary and genetic applications.</title>
        <authorList>
            <person name="Jiang W."/>
        </authorList>
    </citation>
    <scope>NUCLEOTIDE SEQUENCE [LARGE SCALE GENOMIC DNA]</scope>
    <source>
        <strain evidence="3">AG-KIZ</strain>
        <tissue evidence="3">Muscle</tissue>
    </source>
</reference>
<dbReference type="SUPFAM" id="SSF57630">
    <property type="entry name" value="GLA-domain"/>
    <property type="match status" value="1"/>
</dbReference>
<dbReference type="InterPro" id="IPR000294">
    <property type="entry name" value="GLA_domain"/>
</dbReference>
<dbReference type="Gene3D" id="4.10.740.10">
    <property type="entry name" value="Coagulation Factor IX"/>
    <property type="match status" value="1"/>
</dbReference>
<comment type="caution">
    <text evidence="3">The sequence shown here is derived from an EMBL/GenBank/DDBJ whole genome shotgun (WGS) entry which is preliminary data.</text>
</comment>
<dbReference type="InterPro" id="IPR035972">
    <property type="entry name" value="GLA-like_dom_SF"/>
</dbReference>
<evidence type="ECO:0000313" key="3">
    <source>
        <dbReference type="EMBL" id="ROL54357.1"/>
    </source>
</evidence>
<sequence length="239" mass="26896">MKADNLERECIEERCDLEEAREVFEDQEQTMKFWITYMEDQTNTEDASMSHPDPFQDLVDALRRTLTVHPASTPAPQAITSANTTITPSPLLYASPMAKPAPYSGSAEECNSFLLQCSLLLEMQLHMFPTEQSKVAFLITQLSGKALLWADSIWTQKHPAIQSYSSFVEHFKEVFGCLPGILLSVRNFTILSKEQCLLTNMLFNSEEWLERASPAYVVSSRAGSTSAVASRCIRGYHRA</sequence>
<dbReference type="InterPro" id="IPR032549">
    <property type="entry name" value="DUF4939"/>
</dbReference>
<dbReference type="GO" id="GO:0005509">
    <property type="term" value="F:calcium ion binding"/>
    <property type="evidence" value="ECO:0007669"/>
    <property type="project" value="InterPro"/>
</dbReference>
<dbReference type="SMART" id="SM00069">
    <property type="entry name" value="GLA"/>
    <property type="match status" value="1"/>
</dbReference>
<dbReference type="Pfam" id="PF00594">
    <property type="entry name" value="Gla"/>
    <property type="match status" value="1"/>
</dbReference>
<dbReference type="PROSITE" id="PS00011">
    <property type="entry name" value="GLA_1"/>
    <property type="match status" value="1"/>
</dbReference>
<name>A0A3N0Z7C3_ANAGA</name>
<keyword evidence="1" id="KW-1015">Disulfide bond</keyword>
<feature type="domain" description="Gla" evidence="2">
    <location>
        <begin position="1"/>
        <end position="39"/>
    </location>
</feature>
<protein>
    <submittedName>
        <fullName evidence="3">Coagulation factor IX</fullName>
    </submittedName>
</protein>